<evidence type="ECO:0000256" key="4">
    <source>
        <dbReference type="ARBA" id="ARBA00022695"/>
    </source>
</evidence>
<dbReference type="CDD" id="cd02393">
    <property type="entry name" value="KH-I_PNPase"/>
    <property type="match status" value="1"/>
</dbReference>
<feature type="domain" description="S1 motif" evidence="9">
    <location>
        <begin position="624"/>
        <end position="692"/>
    </location>
</feature>
<protein>
    <recommendedName>
        <fullName evidence="7">Polyribonucleotide nucleotidyltransferase</fullName>
        <ecNumber evidence="7">2.7.7.8</ecNumber>
    </recommendedName>
    <alternativeName>
        <fullName evidence="7">Polynucleotide phosphorylase</fullName>
        <shortName evidence="7">PNPase</shortName>
    </alternativeName>
</protein>
<dbReference type="Pfam" id="PF03726">
    <property type="entry name" value="PNPase"/>
    <property type="match status" value="1"/>
</dbReference>
<dbReference type="PROSITE" id="PS50084">
    <property type="entry name" value="KH_TYPE_1"/>
    <property type="match status" value="1"/>
</dbReference>
<dbReference type="NCBIfam" id="NF008805">
    <property type="entry name" value="PRK11824.1"/>
    <property type="match status" value="1"/>
</dbReference>
<comment type="similarity">
    <text evidence="1 7">Belongs to the polyribonucleotide nucleotidyltransferase family.</text>
</comment>
<reference evidence="10 11" key="1">
    <citation type="submission" date="2020-03" db="EMBL/GenBank/DDBJ databases">
        <authorList>
            <person name="Wang L."/>
            <person name="He N."/>
            <person name="Li Y."/>
            <person name="Fang Y."/>
            <person name="Zhang F."/>
        </authorList>
    </citation>
    <scope>NUCLEOTIDE SEQUENCE [LARGE SCALE GENOMIC DNA]</scope>
    <source>
        <strain evidence="10 11">36D10-4-7</strain>
    </source>
</reference>
<dbReference type="EMBL" id="JAAVJH010000003">
    <property type="protein sequence ID" value="NJR78011.1"/>
    <property type="molecule type" value="Genomic_DNA"/>
</dbReference>
<dbReference type="PROSITE" id="PS50126">
    <property type="entry name" value="S1"/>
    <property type="match status" value="1"/>
</dbReference>
<dbReference type="Pfam" id="PF00013">
    <property type="entry name" value="KH_1"/>
    <property type="match status" value="1"/>
</dbReference>
<dbReference type="InterPro" id="IPR012340">
    <property type="entry name" value="NA-bd_OB-fold"/>
</dbReference>
<feature type="binding site" evidence="7">
    <location>
        <position position="494"/>
    </location>
    <ligand>
        <name>Mg(2+)</name>
        <dbReference type="ChEBI" id="CHEBI:18420"/>
    </ligand>
</feature>
<dbReference type="HAMAP" id="MF_01595">
    <property type="entry name" value="PNPase"/>
    <property type="match status" value="1"/>
</dbReference>
<dbReference type="Pfam" id="PF01138">
    <property type="entry name" value="RNase_PH"/>
    <property type="match status" value="2"/>
</dbReference>
<dbReference type="SUPFAM" id="SSF54791">
    <property type="entry name" value="Eukaryotic type KH-domain (KH-domain type I)"/>
    <property type="match status" value="1"/>
</dbReference>
<dbReference type="InterPro" id="IPR012162">
    <property type="entry name" value="PNPase"/>
</dbReference>
<comment type="caution">
    <text evidence="10">The sequence shown here is derived from an EMBL/GenBank/DDBJ whole genome shotgun (WGS) entry which is preliminary data.</text>
</comment>
<dbReference type="RefSeq" id="WP_168133560.1">
    <property type="nucleotide sequence ID" value="NZ_JAAVJH010000003.1"/>
</dbReference>
<dbReference type="InterPro" id="IPR027408">
    <property type="entry name" value="PNPase/RNase_PH_dom_sf"/>
</dbReference>
<dbReference type="InterPro" id="IPR003029">
    <property type="entry name" value="S1_domain"/>
</dbReference>
<gene>
    <name evidence="7 10" type="primary">pnp</name>
    <name evidence="10" type="ORF">HBH26_05195</name>
</gene>
<dbReference type="SUPFAM" id="SSF54211">
    <property type="entry name" value="Ribosomal protein S5 domain 2-like"/>
    <property type="match status" value="2"/>
</dbReference>
<dbReference type="Pfam" id="PF00575">
    <property type="entry name" value="S1"/>
    <property type="match status" value="1"/>
</dbReference>
<evidence type="ECO:0000259" key="9">
    <source>
        <dbReference type="PROSITE" id="PS50126"/>
    </source>
</evidence>
<dbReference type="Gene3D" id="3.30.1370.10">
    <property type="entry name" value="K Homology domain, type 1"/>
    <property type="match status" value="1"/>
</dbReference>
<dbReference type="Pfam" id="PF03725">
    <property type="entry name" value="RNase_PH_C"/>
    <property type="match status" value="1"/>
</dbReference>
<evidence type="ECO:0000313" key="11">
    <source>
        <dbReference type="Proteomes" id="UP000732399"/>
    </source>
</evidence>
<comment type="subcellular location">
    <subcellularLocation>
        <location evidence="7">Cytoplasm</location>
    </subcellularLocation>
</comment>
<evidence type="ECO:0000256" key="3">
    <source>
        <dbReference type="ARBA" id="ARBA00022679"/>
    </source>
</evidence>
<dbReference type="Proteomes" id="UP000732399">
    <property type="component" value="Unassembled WGS sequence"/>
</dbReference>
<feature type="binding site" evidence="7">
    <location>
        <position position="488"/>
    </location>
    <ligand>
        <name>Mg(2+)</name>
        <dbReference type="ChEBI" id="CHEBI:18420"/>
    </ligand>
</feature>
<dbReference type="PIRSF" id="PIRSF005499">
    <property type="entry name" value="PNPase"/>
    <property type="match status" value="1"/>
</dbReference>
<evidence type="ECO:0000256" key="7">
    <source>
        <dbReference type="HAMAP-Rule" id="MF_01595"/>
    </source>
</evidence>
<keyword evidence="5 7" id="KW-0460">Magnesium</keyword>
<dbReference type="InterPro" id="IPR004088">
    <property type="entry name" value="KH_dom_type_1"/>
</dbReference>
<comment type="function">
    <text evidence="7">Involved in mRNA degradation. Catalyzes the phosphorolysis of single-stranded polyribonucleotides processively in the 3'- to 5'-direction.</text>
</comment>
<dbReference type="CDD" id="cd04472">
    <property type="entry name" value="S1_PNPase"/>
    <property type="match status" value="1"/>
</dbReference>
<dbReference type="InterPro" id="IPR036612">
    <property type="entry name" value="KH_dom_type_1_sf"/>
</dbReference>
<dbReference type="GO" id="GO:0004654">
    <property type="term" value="F:polyribonucleotide nucleotidyltransferase activity"/>
    <property type="evidence" value="ECO:0007669"/>
    <property type="project" value="UniProtKB-EC"/>
</dbReference>
<dbReference type="InterPro" id="IPR036456">
    <property type="entry name" value="PNPase_PH_RNA-bd_sf"/>
</dbReference>
<dbReference type="PANTHER" id="PTHR11252">
    <property type="entry name" value="POLYRIBONUCLEOTIDE NUCLEOTIDYLTRANSFERASE"/>
    <property type="match status" value="1"/>
</dbReference>
<dbReference type="Gene3D" id="2.40.50.140">
    <property type="entry name" value="Nucleic acid-binding proteins"/>
    <property type="match status" value="1"/>
</dbReference>
<keyword evidence="2 7" id="KW-0963">Cytoplasm</keyword>
<proteinExistence type="inferred from homology"/>
<dbReference type="CDD" id="cd11363">
    <property type="entry name" value="RNase_PH_PNPase_1"/>
    <property type="match status" value="1"/>
</dbReference>
<dbReference type="NCBIfam" id="TIGR03591">
    <property type="entry name" value="polynuc_phos"/>
    <property type="match status" value="1"/>
</dbReference>
<dbReference type="Gene3D" id="3.30.230.70">
    <property type="entry name" value="GHMP Kinase, N-terminal domain"/>
    <property type="match status" value="2"/>
</dbReference>
<evidence type="ECO:0000256" key="6">
    <source>
        <dbReference type="ARBA" id="ARBA00022884"/>
    </source>
</evidence>
<sequence length="793" mass="85693">MFDTKKVEIQWGGKTLTLETGRVARQADGAVLATLGETVVLCAVTAAKTVKEGQDFFPLTVHYQEKFSSSGRIPGGFFKRERGATERETLVSRLIDRPLRPLFPEGFYNEINCIAQVMSYDGENEPDLLAMIAASAAMTLSGVPFMGPIGAARVGYKDGEYVLNPSDADVATGELDLMVAATHDAVMMVESEAKELSEDVMLGAVMFAHKASQDVIDAIIDLAEQAAKDPWELPKGPDQSAAKTKLKKLIGKDMEAAYKLTDKQARQTAINAARTKAREAFEDLKHENPAEYLGTLKLVKKLEAEIVRTAILKTGKRIDGRDTKTVRPISAEVHFLPRAHGSALFTRGETQTIATTTLGTRDAEQMIDGLNGLSYQHFMLHYNFPPYSVGEVGRFGAPSRRDVGHGKLAWRALHAVLPSKEEFPYTIRVTSDITESNGSSSMATVCGGSLSLMDAGVPIKRPVSGIAMGLILEGKDFAVLSDILGDEDHLGDMDFKVAGTSEGITSLQMDIKIAGITEEIMKVALAQAHDGRAHILGEMAKALGETRGELSAHAPRIETFTIDKSKIREVIGTGGKVIREIVATTGAKVDIDDEGVIKVSSSDPSQIEAAIKWIKGLVEEAEVGKVYDGKVVNLVDFGAFVNFMGGKDGLVHVSEIKNERVEKVSDVLSEGQAVKVKVLEIDQRGKVRLSMRVVDQETGAELEDTRPAREPRGDRGGERSDRGPRRDGGDRDGGGRGPRRDGDRDGGRGPRRDGGGRGGERGERGPRRERSEGGKDEGNAPEFAPAFLTGDRD</sequence>
<dbReference type="InterPro" id="IPR001247">
    <property type="entry name" value="ExoRNase_PH_dom1"/>
</dbReference>
<organism evidence="10 11">
    <name type="scientific">Sphingomonas corticis</name>
    <dbReference type="NCBI Taxonomy" id="2722791"/>
    <lineage>
        <taxon>Bacteria</taxon>
        <taxon>Pseudomonadati</taxon>
        <taxon>Pseudomonadota</taxon>
        <taxon>Alphaproteobacteria</taxon>
        <taxon>Sphingomonadales</taxon>
        <taxon>Sphingomonadaceae</taxon>
        <taxon>Sphingomonas</taxon>
    </lineage>
</organism>
<accession>A0ABX1CME5</accession>
<keyword evidence="6 7" id="KW-0694">RNA-binding</keyword>
<evidence type="ECO:0000256" key="2">
    <source>
        <dbReference type="ARBA" id="ARBA00022490"/>
    </source>
</evidence>
<dbReference type="PANTHER" id="PTHR11252:SF0">
    <property type="entry name" value="POLYRIBONUCLEOTIDE NUCLEOTIDYLTRANSFERASE 1, MITOCHONDRIAL"/>
    <property type="match status" value="1"/>
</dbReference>
<comment type="catalytic activity">
    <reaction evidence="7">
        <text>RNA(n+1) + phosphate = RNA(n) + a ribonucleoside 5'-diphosphate</text>
        <dbReference type="Rhea" id="RHEA:22096"/>
        <dbReference type="Rhea" id="RHEA-COMP:14527"/>
        <dbReference type="Rhea" id="RHEA-COMP:17342"/>
        <dbReference type="ChEBI" id="CHEBI:43474"/>
        <dbReference type="ChEBI" id="CHEBI:57930"/>
        <dbReference type="ChEBI" id="CHEBI:140395"/>
        <dbReference type="EC" id="2.7.7.8"/>
    </reaction>
</comment>
<dbReference type="SUPFAM" id="SSF50249">
    <property type="entry name" value="Nucleic acid-binding proteins"/>
    <property type="match status" value="1"/>
</dbReference>
<dbReference type="InterPro" id="IPR020568">
    <property type="entry name" value="Ribosomal_Su5_D2-typ_SF"/>
</dbReference>
<keyword evidence="7" id="KW-0479">Metal-binding</keyword>
<dbReference type="SUPFAM" id="SSF46915">
    <property type="entry name" value="Polynucleotide phosphorylase/guanosine pentaphosphate synthase (PNPase/GPSI), domain 3"/>
    <property type="match status" value="1"/>
</dbReference>
<dbReference type="SMART" id="SM00322">
    <property type="entry name" value="KH"/>
    <property type="match status" value="1"/>
</dbReference>
<dbReference type="CDD" id="cd11364">
    <property type="entry name" value="RNase_PH_PNPase_2"/>
    <property type="match status" value="1"/>
</dbReference>
<dbReference type="InterPro" id="IPR036345">
    <property type="entry name" value="ExoRNase_PH_dom2_sf"/>
</dbReference>
<keyword evidence="11" id="KW-1185">Reference proteome</keyword>
<name>A0ABX1CME5_9SPHN</name>
<dbReference type="EC" id="2.7.7.8" evidence="7"/>
<keyword evidence="3 7" id="KW-0808">Transferase</keyword>
<evidence type="ECO:0000256" key="8">
    <source>
        <dbReference type="SAM" id="MobiDB-lite"/>
    </source>
</evidence>
<feature type="region of interest" description="Disordered" evidence="8">
    <location>
        <begin position="696"/>
        <end position="793"/>
    </location>
</feature>
<dbReference type="InterPro" id="IPR004087">
    <property type="entry name" value="KH_dom"/>
</dbReference>
<evidence type="ECO:0000256" key="5">
    <source>
        <dbReference type="ARBA" id="ARBA00022842"/>
    </source>
</evidence>
<dbReference type="SMART" id="SM00316">
    <property type="entry name" value="S1"/>
    <property type="match status" value="1"/>
</dbReference>
<comment type="cofactor">
    <cofactor evidence="7">
        <name>Mg(2+)</name>
        <dbReference type="ChEBI" id="CHEBI:18420"/>
    </cofactor>
</comment>
<dbReference type="SUPFAM" id="SSF55666">
    <property type="entry name" value="Ribonuclease PH domain 2-like"/>
    <property type="match status" value="2"/>
</dbReference>
<feature type="compositionally biased region" description="Basic and acidic residues" evidence="8">
    <location>
        <begin position="703"/>
        <end position="778"/>
    </location>
</feature>
<dbReference type="InterPro" id="IPR015847">
    <property type="entry name" value="ExoRNase_PH_dom2"/>
</dbReference>
<dbReference type="InterPro" id="IPR015848">
    <property type="entry name" value="PNPase_PH_RNA-bd_bac/org-type"/>
</dbReference>
<evidence type="ECO:0000313" key="10">
    <source>
        <dbReference type="EMBL" id="NJR78011.1"/>
    </source>
</evidence>
<keyword evidence="4 7" id="KW-0548">Nucleotidyltransferase</keyword>
<evidence type="ECO:0000256" key="1">
    <source>
        <dbReference type="ARBA" id="ARBA00007404"/>
    </source>
</evidence>